<accession>A0A0N5AIJ3</accession>
<sequence length="166" mass="19318">MVLPKISQEPKHKSSIQRKVTNRRKISEIQNADGEKRKVSVRALPDSHPIKKISTASIATIGDIPLRRTTRPYILSHDRQRQSTEVKLEVEETVSGFFGSSLVSTRFRPRSHSMLLFRNPSVNHDNPENYEDWRNVLPHRYHDYLSRTISLPMAFKAVVRYCLRLK</sequence>
<reference evidence="3" key="1">
    <citation type="submission" date="2017-02" db="UniProtKB">
        <authorList>
            <consortium name="WormBaseParasite"/>
        </authorList>
    </citation>
    <scope>IDENTIFICATION</scope>
</reference>
<feature type="region of interest" description="Disordered" evidence="1">
    <location>
        <begin position="1"/>
        <end position="20"/>
    </location>
</feature>
<dbReference type="WBParaSite" id="SMUV_0000424001-mRNA-1">
    <property type="protein sequence ID" value="SMUV_0000424001-mRNA-1"/>
    <property type="gene ID" value="SMUV_0000424001"/>
</dbReference>
<keyword evidence="2" id="KW-1185">Reference proteome</keyword>
<evidence type="ECO:0000313" key="2">
    <source>
        <dbReference type="Proteomes" id="UP000046393"/>
    </source>
</evidence>
<organism evidence="2 3">
    <name type="scientific">Syphacia muris</name>
    <dbReference type="NCBI Taxonomy" id="451379"/>
    <lineage>
        <taxon>Eukaryota</taxon>
        <taxon>Metazoa</taxon>
        <taxon>Ecdysozoa</taxon>
        <taxon>Nematoda</taxon>
        <taxon>Chromadorea</taxon>
        <taxon>Rhabditida</taxon>
        <taxon>Spirurina</taxon>
        <taxon>Oxyuridomorpha</taxon>
        <taxon>Oxyuroidea</taxon>
        <taxon>Oxyuridae</taxon>
        <taxon>Syphacia</taxon>
    </lineage>
</organism>
<proteinExistence type="predicted"/>
<name>A0A0N5AIJ3_9BILA</name>
<evidence type="ECO:0000313" key="3">
    <source>
        <dbReference type="WBParaSite" id="SMUV_0000424001-mRNA-1"/>
    </source>
</evidence>
<evidence type="ECO:0000256" key="1">
    <source>
        <dbReference type="SAM" id="MobiDB-lite"/>
    </source>
</evidence>
<protein>
    <submittedName>
        <fullName evidence="3">Uncharacterized protein</fullName>
    </submittedName>
</protein>
<dbReference type="AlphaFoldDB" id="A0A0N5AIJ3"/>
<dbReference type="Proteomes" id="UP000046393">
    <property type="component" value="Unplaced"/>
</dbReference>